<dbReference type="RefSeq" id="WP_111733642.1">
    <property type="nucleotide sequence ID" value="NZ_CP037900.1"/>
</dbReference>
<feature type="transmembrane region" description="Helical" evidence="1">
    <location>
        <begin position="232"/>
        <end position="253"/>
    </location>
</feature>
<feature type="transmembrane region" description="Helical" evidence="1">
    <location>
        <begin position="293"/>
        <end position="317"/>
    </location>
</feature>
<evidence type="ECO:0000313" key="4">
    <source>
        <dbReference type="Proteomes" id="UP000253772"/>
    </source>
</evidence>
<sequence>MSVTADRNQWLDLWRALAVMLVVISHSLSFVPGNTAFVAKLLFGYFGVEVFFCLSGFLIGGIFLDTIKGFDGAPSTLGRFMTRRWFRTIPNYYFYLAANLIIASYGWAAPVPTTLGKYLVFTQNLFAPHPSFFPEAWSLAIEEIFYFLLPLCFFAIWAILRKPMVALIVTLTLLLSASMLLRYYGAVEATNWDEQVRKVALFRIDSLMWGVLLAVLHRSVPRNRQQLLRAAGYILAAGLPLAIYTVAHGFAWLNTSFFAKFWLFPLTSLSICGVLLLGLHVRLPRLLGGAIGFIARISYSMYLSNIAVLLVMIRLLGFGESTYDKLLRISIFFGLVIIVSTITYYLIEKSFLRMRDRFFPAGRTLQTA</sequence>
<feature type="transmembrane region" description="Helical" evidence="1">
    <location>
        <begin position="200"/>
        <end position="220"/>
    </location>
</feature>
<keyword evidence="1" id="KW-1133">Transmembrane helix</keyword>
<feature type="transmembrane region" description="Helical" evidence="1">
    <location>
        <begin position="85"/>
        <end position="108"/>
    </location>
</feature>
<dbReference type="PANTHER" id="PTHR23028:SF53">
    <property type="entry name" value="ACYL_TRANSF_3 DOMAIN-CONTAINING PROTEIN"/>
    <property type="match status" value="1"/>
</dbReference>
<keyword evidence="1" id="KW-0472">Membrane</keyword>
<name>A0A482INP5_9BURK</name>
<dbReference type="InterPro" id="IPR050879">
    <property type="entry name" value="Acyltransferase_3"/>
</dbReference>
<feature type="transmembrane region" description="Helical" evidence="1">
    <location>
        <begin position="329"/>
        <end position="347"/>
    </location>
</feature>
<feature type="domain" description="Acyltransferase 3" evidence="2">
    <location>
        <begin position="8"/>
        <end position="344"/>
    </location>
</feature>
<dbReference type="Proteomes" id="UP000253772">
    <property type="component" value="Chromosome c1"/>
</dbReference>
<dbReference type="GO" id="GO:0000271">
    <property type="term" value="P:polysaccharide biosynthetic process"/>
    <property type="evidence" value="ECO:0007669"/>
    <property type="project" value="TreeGrafter"/>
</dbReference>
<accession>A0A482INP5</accession>
<organism evidence="3 4">
    <name type="scientific">Cupriavidus metallidurans</name>
    <dbReference type="NCBI Taxonomy" id="119219"/>
    <lineage>
        <taxon>Bacteria</taxon>
        <taxon>Pseudomonadati</taxon>
        <taxon>Pseudomonadota</taxon>
        <taxon>Betaproteobacteria</taxon>
        <taxon>Burkholderiales</taxon>
        <taxon>Burkholderiaceae</taxon>
        <taxon>Cupriavidus</taxon>
    </lineage>
</organism>
<protein>
    <submittedName>
        <fullName evidence="3">Acyltransferase</fullName>
    </submittedName>
</protein>
<keyword evidence="3" id="KW-0808">Transferase</keyword>
<keyword evidence="3" id="KW-0012">Acyltransferase</keyword>
<feature type="transmembrane region" description="Helical" evidence="1">
    <location>
        <begin position="165"/>
        <end position="185"/>
    </location>
</feature>
<dbReference type="InterPro" id="IPR002656">
    <property type="entry name" value="Acyl_transf_3_dom"/>
</dbReference>
<evidence type="ECO:0000256" key="1">
    <source>
        <dbReference type="SAM" id="Phobius"/>
    </source>
</evidence>
<reference evidence="3 4" key="1">
    <citation type="submission" date="2019-03" db="EMBL/GenBank/DDBJ databases">
        <title>Comparative insights into the high quality Complete genome sequence of highly metal resistant Cupriavidus metallidurans strain BS1 isolated from a gold-copper mine.</title>
        <authorList>
            <person name="Mazhar H.S."/>
            <person name="Rensing C."/>
        </authorList>
    </citation>
    <scope>NUCLEOTIDE SEQUENCE [LARGE SCALE GENOMIC DNA]</scope>
    <source>
        <strain evidence="3 4">BS1</strain>
    </source>
</reference>
<proteinExistence type="predicted"/>
<evidence type="ECO:0000313" key="3">
    <source>
        <dbReference type="EMBL" id="QBP10685.1"/>
    </source>
</evidence>
<keyword evidence="1" id="KW-0812">Transmembrane</keyword>
<dbReference type="AlphaFoldDB" id="A0A482INP5"/>
<dbReference type="EMBL" id="CP037900">
    <property type="protein sequence ID" value="QBP10685.1"/>
    <property type="molecule type" value="Genomic_DNA"/>
</dbReference>
<feature type="transmembrane region" description="Helical" evidence="1">
    <location>
        <begin position="259"/>
        <end position="281"/>
    </location>
</feature>
<dbReference type="Pfam" id="PF01757">
    <property type="entry name" value="Acyl_transf_3"/>
    <property type="match status" value="1"/>
</dbReference>
<gene>
    <name evidence="3" type="ORF">DDF84_013455</name>
</gene>
<dbReference type="GO" id="GO:0016747">
    <property type="term" value="F:acyltransferase activity, transferring groups other than amino-acyl groups"/>
    <property type="evidence" value="ECO:0007669"/>
    <property type="project" value="InterPro"/>
</dbReference>
<dbReference type="PANTHER" id="PTHR23028">
    <property type="entry name" value="ACETYLTRANSFERASE"/>
    <property type="match status" value="1"/>
</dbReference>
<feature type="transmembrane region" description="Helical" evidence="1">
    <location>
        <begin position="12"/>
        <end position="31"/>
    </location>
</feature>
<dbReference type="OrthoDB" id="9814807at2"/>
<dbReference type="GO" id="GO:0016020">
    <property type="term" value="C:membrane"/>
    <property type="evidence" value="ECO:0007669"/>
    <property type="project" value="TreeGrafter"/>
</dbReference>
<evidence type="ECO:0000259" key="2">
    <source>
        <dbReference type="Pfam" id="PF01757"/>
    </source>
</evidence>
<feature type="transmembrane region" description="Helical" evidence="1">
    <location>
        <begin position="144"/>
        <end position="160"/>
    </location>
</feature>
<feature type="transmembrane region" description="Helical" evidence="1">
    <location>
        <begin position="43"/>
        <end position="64"/>
    </location>
</feature>